<comment type="pathway">
    <text evidence="2">Antibiotic biosynthesis.</text>
</comment>
<evidence type="ECO:0000259" key="15">
    <source>
        <dbReference type="PROSITE" id="PS52019"/>
    </source>
</evidence>
<dbReference type="Gene3D" id="3.10.129.110">
    <property type="entry name" value="Polyketide synthase dehydratase"/>
    <property type="match status" value="1"/>
</dbReference>
<dbReference type="InterPro" id="IPR042104">
    <property type="entry name" value="PKS_dehydratase_sf"/>
</dbReference>
<evidence type="ECO:0000256" key="10">
    <source>
        <dbReference type="PROSITE-ProRule" id="PRU01363"/>
    </source>
</evidence>
<dbReference type="SMART" id="SM00825">
    <property type="entry name" value="PKS_KS"/>
    <property type="match status" value="3"/>
</dbReference>
<feature type="domain" description="PKS/mFAS DH" evidence="15">
    <location>
        <begin position="2405"/>
        <end position="2700"/>
    </location>
</feature>
<dbReference type="Gene3D" id="1.10.1240.100">
    <property type="match status" value="3"/>
</dbReference>
<accession>F5B9D7</accession>
<evidence type="ECO:0000256" key="9">
    <source>
        <dbReference type="ARBA" id="ARBA00054155"/>
    </source>
</evidence>
<keyword evidence="4" id="KW-0963">Cytoplasm</keyword>
<dbReference type="Pfam" id="PF14765">
    <property type="entry name" value="PS-DH"/>
    <property type="match status" value="1"/>
</dbReference>
<evidence type="ECO:0000256" key="5">
    <source>
        <dbReference type="ARBA" id="ARBA00022553"/>
    </source>
</evidence>
<dbReference type="InterPro" id="IPR049552">
    <property type="entry name" value="PKS_DH_N"/>
</dbReference>
<sequence length="4428" mass="484123">MNVNLGVNKAEIITALPATVITVIDKLEEHIPDTNGVVSAMKTESASHLSVLDKLLTELLWWQLKKSDVLKTGGLVRSEYHRPQQLPAFYERWLDETLRVLVSAGYLQKEDNKFTPTGKGSSLKDAWSAWETAKVTDLSDVNVRAQVALLDATMKALPDILSGKVPATDVLFPEGSMKLVEGIYKHNKVADYFNEVLSETLTAYCQERIRQDKNVRINILEIGAGTGGTSAILFKQLAPFREHIESYCYTDLSRAFLMYAENTYAPSVPYLQCRIFDVEKPAVQQGIEQGKYDIVIAANVLHATRNIRRTLRNAKAAMKNRGLLMLNEMSHNTLFTHLTFGLLEGWWLYEDAPVRMAGCPGLSPESWKNVFTAEGYDKVFFPSAYGIALGQQIVVAESNGIIRQPRPSSVTNGDVSSSGPKSSAGKTVPLNTNAPDVDGDGLKGKTIAYLQQIIGETLRIPAGNIKPAVALEDYGIDSIIVVQLNKALGEVFADLSNTLFFEYQTVNELAAYFIKAYPDKLKEVLQLDAKQEETPLVPEKEAKPVTAKKIPVFKGVKKKETVAVKAAAQPSVREPIAIIGISGRYPGGDNLTAFWESLKAGKDSISEIPSDRWSLDDFYVPDKTAALENGKSYSKWGGFINGHADFDPQFFNISPREAVNIDPQERLFLQACWEVMEDAGYTRHQIAEQFAHRVGVFAGITRTGFDLYGPELWRKGAAYFPRTSFSSLANRTSYLLNLRGPSMPVDTMCSSSLTAIHEACEHLYRNECDMAIAGGVNLYLHPSSYVLFCSQQMLAADGKCKSFGEGGDGFVPGEGVGVVLLKRRSLAERDNDHIYAVIKASGVNHGGKTNGYTVPNPVAQAALISETIAKAGIEAEAISYIEAHGTGTELGDPIEITGLTQGFAAATKQFCSIGAVKSNIGHCEAAAGIAGITKVVLQMKHGLIAPTLHAETLNPKIRFEATPFVVKRELTEWKRPVKEQNGLLQELPRIAGISSFGAGGSNAHVLIEEYISPVREQVVYDQLLIVLSARTKIQLDEKVRDLLQFINSEGQSAELADIAYTLQTGREEMEQRAAFVCSSATALREILAAYLSSENEPAGVYRGQVKKGQSSPVIFTNDEDFRDTLATWISKGKLEKLAELWTGGLEIDWSLLYNNGMPRRISLPVYPFARERYWFPELDQQGSGQTADKSSIVKSAINTDKHELLTFEEVWIQKALSTPALPAAGILLCVVEDTASINTISASVASLLPAVKLLFVTKDHVEGGDNIFQLDKDKATAYKTVFNKIKATYGVVDGVLYTGAGNEAAYEDILYLLQGLLSSGLKVVRLLLKGTYASALEKCYAFSWIGYARSLGFVFPGMDIHVVLHAAGDALNIQTVLGELWYTGNHVAHYENGVRTVPQLEGRNIQTGTLPLLKQGGTYVVTGGFGGLGLLFSAYLSNTWKANVVMTGRRRLSVEEEAKVSVIQHDNNKVIYVQADVSDIAAMEQVRAAAKQITGEISGILHIAGVQSHTTIGDKHYDDFTSVLSSKIRGSQVLDEVFGQEALDFVCYFSSSSAVLGDFGSCDYAIANRFQMSYGALRRTAGFKGVTTVINWPLWREGGMSLGESSSLDLYLKSSGQGYLESAMGLSVFESLLREGDVTRLVMYGDSTRIHQMPLLSAETELPVPTIVSVNGAGRSAEMHGWSVAECLLWDLRRQVSELLQLGMEKVAADVNLADFGFDSVSLMQLSKRLTAYYGVEVTPAVFFSYATLEKLQEYYLDEHTEKINTFYSEAHTVVVPGKRSVAEPRSFAASATPAQTSVSNNDADEPIAVIGMSGRFPQAGNIAEMWKLVAEGKSAIAEIPTTRWDWREYHDEQIVPGKSNSKWGGFIPDVDQFDPLFFEIAPLEATYMDPRQRLLLQEAWAALEDAGYGPAQISSSKVGMFVGAEDGEYQILTGGQGSITSNHAAIMSARLSYFLNLDGPNISINTACSSGLVALHLACQSLRSNECDTALAAGVNLLLTPMSYVQMSQAGILSPDGKCFTFDKRANGMVPGEAVAVVVLKKLSAAIAAGDPVYAVIDGSGVNYDGKTNGITAPNGNSQRALLQDVYNRYHIDPATIDYVVAHGTGTKLGDPIEVNALAQAFRSYTDKQGYCAISSVKTNFGHTFAASGLVSLISLVKAVQEKVIPASLHFEEQNEFIHWNGSPFYVPRQAAAWPEVNGKARTGAVSSFGMSGTNAHVVVSSYTRENTSAGPTSGPVLLLLSAKTEEALLRKMEDMIAYLHHTSESLFQIAYTLQEGRHHFSHRTAIVVQQQQDAIQTWTRALNQEKLPHLFSNKVSRDFKVQAALLGYGTELLRKCSGNQLPAQEYRESLYALAELYCQGYDFPWRELYSDVPQRLHLPVYPFEQEHYWVAEKQINGGNTGTSHIGGLLHTNTSTLDGLVFSSTFKGNEFFLADHVVKGKKILPGVAHIEMAYTALKQIAAGYAAEGTGVILKNITWMRPAIQENGPLQMKISLTANEDGQIDYQIHSISANGRENMLNSTGTAYIMAEAIPPAYDLTQLRRELGNTVDGERVYNTFSGIGLDYGASFRGISQLYTDGVQVLARLSLPESLFSASYALHPGMMDAALQSFIGFVFGNIAHPEELDNKSLKPALPFALDSISVFGVCQAEMWALTRFSEGYSAEGSIQKLDIDICDNAGNIIISLRGFTTRTLTEEVAADNKQDAGTPVGKLLLRPVWKTIRHQQDTLYPAADAKILVVVHNGNERHAVAAYYPDAHFLIITGQESVTVLEEKLAAVEKIDHIIWQAAATGTYAVDAEGMITAQEGIVYALFRFVKALLKAGYGAEKLGWTILTRQSLSIAREEQVNAAHAAIHGLVGVMAKEYPNWKVRLADLGQEHELPESLFRMPADPHGNAFVYRGGQWKQQELIVYEQQRQELTSYRQEGVYVVIGGAGGIGEVWTDYMISRYKAQVIWIGRRAYDKDLEERVHKLSIKGPAPVYYTADATSYASLHTVYEQIKQRFGKINGVIHSAIVLQDQGLGNMTEERFRAGLSAKLDVSVRLAQVFAAEELDFMLFFSSMTTFTKAPGQSNYAAGCTFKDAFALQLAQTWHCPVKVINWGYWGSVGIVADDSYRERMALAGFDSIEPADGMEALEALLASPVEQLAFIKTCKPLQLEGIRLSERMTVYPAPAQVSAPRTMNDVTGTLKQIVAATTGISAENIDVQAAFGEYCADPEVFAAIATGISEQMDIHLNAGLLMSFTDLAALCKHVQSLTGGNSADYSSPERLEQIWQKVGAQALEMEQLLARLLFVHLRELGCFTSPGSCTVLMENGRIVIGYKRWMEESLAALVRAGLLTAERGQYTIAEKALELPAAEVHQEWAAKRLLWLENPNLKNQVVLADATVGALQQIITGKRPATEVMFPGSSMEMVQGVYKDNLVADYFNELMAVALVNYLQQRRTTDPDLRLRILEIGAGTGGTSAMIFGKLKPYQEHIAEYCYTDISRAFLLHAEKAYLPDNPYIRTKIFDVDKPIQPQGIEAGMYDVVVATNVLHATSNISNTLRNTKAVLQTGGLLLLNELCASSLFTHLSFGLLDGWWLYEDPEVRLPGSPVLVEDSWRRQLTDEGFSDLQFPVKAAHHLGQQIIIAASDGIVRQLVHQPPVAPAVTVQAKPVVKKSAPIQQQATNSRRADKRAGLEEKALAYFRDLVGGVLKIPAHKIDVDASFESYGIDSILVVQLNNALKEVFGEVSSTLFFEYQDIRSLSAYFIDTQKEALISLLGSDAPSVGHTPQEVTQPANTQIAVPVAFGRKANVTAVQSVNSFTEQRNTTIPIAIIGISGKYAQAASLDAFWENLKTGKNCITEIPEERWNWRTHFDEEKGKWGTTYSRWGGFIPDIDRFDPLFFNISPLEAERIDPQERLFLETSYNAIADAGYTPAKLAVDRKVGVFAGIMNGNYITGPSYHSVANRVSYVMNFQGPSLAVDTACSSSLTAIHLAIDSIRSGSCHCAIAGGVNLIVDPVHYMRLSAAGMLSAGDQCKAFGDGADGFVDGEGVGAVVLKPLSSAISDGDHIYGVIQGSAINAGGRTNGYTVPNPVAQAQVVADALDRAGIDARTVTYVEAHGTGTVLGDPIEVNGLTRAFSATTDDRQFCAIGSVKTNIGHCESAAGIASLTKVLLQMKHGQLAPSLHAAQTNPNINFANTPFKVQSQLSDWSSPRIAGISSFGAGGANAHLVVTEYIHEPVALTTQGSVMIVLSARTADRLQAQVSCLLDAVSVDGFNETLAAIAYTLQTGREALEERLAFTVASIEELKQQLAAYLQEKHTAVFRGQVKPNKDIVAVFSSDETLAQVADQWLLQRNDTKVLEWWVKGLQINWEILYTADRPRRISLPGYPFAGERYWQAALLVKEKATAQVTARDDKEYYDLLDAVLSEELSVQHATNEIVKMLN</sequence>
<feature type="domain" description="Ketosynthase family 3 (KS3)" evidence="14">
    <location>
        <begin position="3810"/>
        <end position="4217"/>
    </location>
</feature>
<dbReference type="InterPro" id="IPR020806">
    <property type="entry name" value="PKS_PP-bd"/>
</dbReference>
<comment type="subcellular location">
    <subcellularLocation>
        <location evidence="1">Cytoplasm</location>
    </subcellularLocation>
</comment>
<evidence type="ECO:0000256" key="11">
    <source>
        <dbReference type="SAM" id="Coils"/>
    </source>
</evidence>
<dbReference type="GO" id="GO:0005886">
    <property type="term" value="C:plasma membrane"/>
    <property type="evidence" value="ECO:0007669"/>
    <property type="project" value="TreeGrafter"/>
</dbReference>
<protein>
    <submittedName>
        <fullName evidence="16">Polyketide synthase</fullName>
    </submittedName>
</protein>
<dbReference type="InterPro" id="IPR009081">
    <property type="entry name" value="PP-bd_ACP"/>
</dbReference>
<dbReference type="CDD" id="cd00833">
    <property type="entry name" value="PKS"/>
    <property type="match status" value="3"/>
</dbReference>
<dbReference type="Pfam" id="PF21089">
    <property type="entry name" value="PKS_DH_N"/>
    <property type="match status" value="1"/>
</dbReference>
<feature type="active site" description="Proton acceptor; for dehydratase activity" evidence="10">
    <location>
        <position position="2437"/>
    </location>
</feature>
<dbReference type="EMBL" id="HQ680975">
    <property type="protein sequence ID" value="AEC04363.1"/>
    <property type="molecule type" value="Genomic_DNA"/>
</dbReference>
<dbReference type="PROSITE" id="PS00012">
    <property type="entry name" value="PHOSPHOPANTETHEINE"/>
    <property type="match status" value="1"/>
</dbReference>
<feature type="region of interest" description="Disordered" evidence="12">
    <location>
        <begin position="405"/>
        <end position="435"/>
    </location>
</feature>
<dbReference type="InterPro" id="IPR036736">
    <property type="entry name" value="ACP-like_sf"/>
</dbReference>
<dbReference type="PROSITE" id="PS50075">
    <property type="entry name" value="CARRIER"/>
    <property type="match status" value="3"/>
</dbReference>
<evidence type="ECO:0000256" key="7">
    <source>
        <dbReference type="ARBA" id="ARBA00022737"/>
    </source>
</evidence>
<dbReference type="InterPro" id="IPR050091">
    <property type="entry name" value="PKS_NRPS_Biosynth_Enz"/>
</dbReference>
<dbReference type="SUPFAM" id="SSF53901">
    <property type="entry name" value="Thiolase-like"/>
    <property type="match status" value="3"/>
</dbReference>
<comment type="function">
    <text evidence="9">Involved in production of the polyketide antibiotic thailandamide.</text>
</comment>
<dbReference type="InterPro" id="IPR049551">
    <property type="entry name" value="PKS_DH_C"/>
</dbReference>
<dbReference type="InterPro" id="IPR049900">
    <property type="entry name" value="PKS_mFAS_DH"/>
</dbReference>
<dbReference type="SUPFAM" id="SSF51735">
    <property type="entry name" value="NAD(P)-binding Rossmann-fold domains"/>
    <property type="match status" value="3"/>
</dbReference>
<dbReference type="InterPro" id="IPR020841">
    <property type="entry name" value="PKS_Beta-ketoAc_synthase_dom"/>
</dbReference>
<feature type="domain" description="Carrier" evidence="13">
    <location>
        <begin position="3676"/>
        <end position="3752"/>
    </location>
</feature>
<dbReference type="PANTHER" id="PTHR43775:SF37">
    <property type="entry name" value="SI:DKEY-61P9.11"/>
    <property type="match status" value="1"/>
</dbReference>
<dbReference type="InterPro" id="IPR016039">
    <property type="entry name" value="Thiolase-like"/>
</dbReference>
<evidence type="ECO:0000259" key="14">
    <source>
        <dbReference type="PROSITE" id="PS52004"/>
    </source>
</evidence>
<keyword evidence="11" id="KW-0175">Coiled coil</keyword>
<dbReference type="Pfam" id="PF02801">
    <property type="entry name" value="Ketoacyl-synt_C"/>
    <property type="match status" value="3"/>
</dbReference>
<dbReference type="GO" id="GO:0004315">
    <property type="term" value="F:3-oxoacyl-[acyl-carrier-protein] synthase activity"/>
    <property type="evidence" value="ECO:0007669"/>
    <property type="project" value="InterPro"/>
</dbReference>
<dbReference type="InterPro" id="IPR018201">
    <property type="entry name" value="Ketoacyl_synth_AS"/>
</dbReference>
<dbReference type="Pfam" id="PF22621">
    <property type="entry name" value="CurL-like_PKS_C"/>
    <property type="match status" value="1"/>
</dbReference>
<feature type="compositionally biased region" description="Polar residues" evidence="12">
    <location>
        <begin position="406"/>
        <end position="434"/>
    </location>
</feature>
<dbReference type="InterPro" id="IPR029063">
    <property type="entry name" value="SAM-dependent_MTases_sf"/>
</dbReference>
<feature type="domain" description="Ketosynthase family 3 (KS3)" evidence="14">
    <location>
        <begin position="1805"/>
        <end position="2223"/>
    </location>
</feature>
<dbReference type="SUPFAM" id="SSF47336">
    <property type="entry name" value="ACP-like"/>
    <property type="match status" value="4"/>
</dbReference>
<dbReference type="Gene3D" id="3.40.50.720">
    <property type="entry name" value="NAD(P)-binding Rossmann-like Domain"/>
    <property type="match status" value="2"/>
</dbReference>
<evidence type="ECO:0000256" key="8">
    <source>
        <dbReference type="ARBA" id="ARBA00023268"/>
    </source>
</evidence>
<evidence type="ECO:0000313" key="16">
    <source>
        <dbReference type="EMBL" id="AEC04363.1"/>
    </source>
</evidence>
<feature type="domain" description="Carrier" evidence="13">
    <location>
        <begin position="1683"/>
        <end position="1760"/>
    </location>
</feature>
<dbReference type="InterPro" id="IPR020807">
    <property type="entry name" value="PKS_DH"/>
</dbReference>
<reference evidence="16" key="1">
    <citation type="journal article" date="2011" name="Angew. Chem. Int. Ed. Engl.">
        <title>Molecular basis of elansolid biosynthesis: evidence for an unprecedented quinone methide initiated intramolecular diels-alder cycloaddition/macrolactonization.</title>
        <authorList>
            <person name="Dehn R."/>
            <person name="Katsuyama Y."/>
            <person name="Weber A."/>
            <person name="Gerth K."/>
            <person name="Jansen R."/>
            <person name="Steinmetz H."/>
            <person name="Hofle G."/>
            <person name="Muller R."/>
            <person name="Kirschning A."/>
        </authorList>
    </citation>
    <scope>NUCLEOTIDE SEQUENCE</scope>
</reference>
<feature type="active site" description="Proton donor; for dehydratase activity" evidence="10">
    <location>
        <position position="2606"/>
    </location>
</feature>
<dbReference type="Pfam" id="PF08242">
    <property type="entry name" value="Methyltransf_12"/>
    <property type="match status" value="2"/>
</dbReference>
<evidence type="ECO:0000256" key="1">
    <source>
        <dbReference type="ARBA" id="ARBA00004496"/>
    </source>
</evidence>
<proteinExistence type="predicted"/>
<keyword evidence="6" id="KW-0808">Transferase</keyword>
<keyword evidence="7" id="KW-0677">Repeat</keyword>
<dbReference type="PROSITE" id="PS52019">
    <property type="entry name" value="PKS_MFAS_DH"/>
    <property type="match status" value="1"/>
</dbReference>
<dbReference type="InterPro" id="IPR006162">
    <property type="entry name" value="Ppantetheine_attach_site"/>
</dbReference>
<feature type="domain" description="Carrier" evidence="13">
    <location>
        <begin position="444"/>
        <end position="517"/>
    </location>
</feature>
<dbReference type="GO" id="GO:0006633">
    <property type="term" value="P:fatty acid biosynthetic process"/>
    <property type="evidence" value="ECO:0007669"/>
    <property type="project" value="InterPro"/>
</dbReference>
<dbReference type="PROSITE" id="PS00606">
    <property type="entry name" value="KS3_1"/>
    <property type="match status" value="2"/>
</dbReference>
<dbReference type="InterPro" id="IPR036291">
    <property type="entry name" value="NAD(P)-bd_dom_sf"/>
</dbReference>
<dbReference type="GO" id="GO:0005737">
    <property type="term" value="C:cytoplasm"/>
    <property type="evidence" value="ECO:0007669"/>
    <property type="project" value="UniProtKB-SubCell"/>
</dbReference>
<dbReference type="GO" id="GO:0004312">
    <property type="term" value="F:fatty acid synthase activity"/>
    <property type="evidence" value="ECO:0007669"/>
    <property type="project" value="TreeGrafter"/>
</dbReference>
<evidence type="ECO:0000256" key="3">
    <source>
        <dbReference type="ARBA" id="ARBA00022450"/>
    </source>
</evidence>
<feature type="coiled-coil region" evidence="11">
    <location>
        <begin position="4274"/>
        <end position="4301"/>
    </location>
</feature>
<keyword evidence="8" id="KW-0511">Multifunctional enzyme</keyword>
<organism evidence="16">
    <name type="scientific">Chitinophaga sancti</name>
    <dbReference type="NCBI Taxonomy" id="1004"/>
    <lineage>
        <taxon>Bacteria</taxon>
        <taxon>Pseudomonadati</taxon>
        <taxon>Bacteroidota</taxon>
        <taxon>Chitinophagia</taxon>
        <taxon>Chitinophagales</taxon>
        <taxon>Chitinophagaceae</taxon>
        <taxon>Chitinophaga</taxon>
    </lineage>
</organism>
<evidence type="ECO:0000256" key="4">
    <source>
        <dbReference type="ARBA" id="ARBA00022490"/>
    </source>
</evidence>
<name>F5B9D7_9BACT</name>
<dbReference type="InterPro" id="IPR013217">
    <property type="entry name" value="Methyltransf_12"/>
</dbReference>
<keyword evidence="3" id="KW-0596">Phosphopantetheine</keyword>
<dbReference type="GO" id="GO:0071770">
    <property type="term" value="P:DIM/DIP cell wall layer assembly"/>
    <property type="evidence" value="ECO:0007669"/>
    <property type="project" value="TreeGrafter"/>
</dbReference>
<evidence type="ECO:0000256" key="12">
    <source>
        <dbReference type="SAM" id="MobiDB-lite"/>
    </source>
</evidence>
<feature type="region of interest" description="C-terminal hotdog fold" evidence="10">
    <location>
        <begin position="2547"/>
        <end position="2700"/>
    </location>
</feature>
<dbReference type="FunFam" id="3.40.47.10:FF:000019">
    <property type="entry name" value="Polyketide synthase type I"/>
    <property type="match status" value="3"/>
</dbReference>
<evidence type="ECO:0000256" key="6">
    <source>
        <dbReference type="ARBA" id="ARBA00022679"/>
    </source>
</evidence>
<dbReference type="Pfam" id="PF08659">
    <property type="entry name" value="KR"/>
    <property type="match status" value="2"/>
</dbReference>
<dbReference type="Gene3D" id="1.10.1200.10">
    <property type="entry name" value="ACP-like"/>
    <property type="match status" value="4"/>
</dbReference>
<dbReference type="InterPro" id="IPR057326">
    <property type="entry name" value="KR_dom"/>
</dbReference>
<keyword evidence="5" id="KW-0597">Phosphoprotein</keyword>
<dbReference type="Gene3D" id="3.40.50.150">
    <property type="entry name" value="Vaccinia Virus protein VP39"/>
    <property type="match status" value="2"/>
</dbReference>
<evidence type="ECO:0000256" key="2">
    <source>
        <dbReference type="ARBA" id="ARBA00004792"/>
    </source>
</evidence>
<dbReference type="PANTHER" id="PTHR43775">
    <property type="entry name" value="FATTY ACID SYNTHASE"/>
    <property type="match status" value="1"/>
</dbReference>
<dbReference type="SMART" id="SM00823">
    <property type="entry name" value="PKS_PP"/>
    <property type="match status" value="3"/>
</dbReference>
<dbReference type="Gene3D" id="3.40.47.10">
    <property type="match status" value="3"/>
</dbReference>
<feature type="region of interest" description="N-terminal hotdog fold" evidence="10">
    <location>
        <begin position="2405"/>
        <end position="2533"/>
    </location>
</feature>
<evidence type="ECO:0000259" key="13">
    <source>
        <dbReference type="PROSITE" id="PS50075"/>
    </source>
</evidence>
<feature type="domain" description="Ketosynthase family 3 (KS3)" evidence="14">
    <location>
        <begin position="573"/>
        <end position="1009"/>
    </location>
</feature>
<dbReference type="PROSITE" id="PS52004">
    <property type="entry name" value="KS3_2"/>
    <property type="match status" value="3"/>
</dbReference>
<dbReference type="GO" id="GO:0031177">
    <property type="term" value="F:phosphopantetheine binding"/>
    <property type="evidence" value="ECO:0007669"/>
    <property type="project" value="InterPro"/>
</dbReference>
<dbReference type="CDD" id="cd02440">
    <property type="entry name" value="AdoMet_MTases"/>
    <property type="match status" value="2"/>
</dbReference>
<dbReference type="Pfam" id="PF00550">
    <property type="entry name" value="PP-binding"/>
    <property type="match status" value="3"/>
</dbReference>
<dbReference type="InterPro" id="IPR014031">
    <property type="entry name" value="Ketoacyl_synth_C"/>
</dbReference>
<dbReference type="SMART" id="SM00826">
    <property type="entry name" value="PKS_DH"/>
    <property type="match status" value="1"/>
</dbReference>
<dbReference type="SUPFAM" id="SSF53335">
    <property type="entry name" value="S-adenosyl-L-methionine-dependent methyltransferases"/>
    <property type="match status" value="2"/>
</dbReference>
<dbReference type="InterPro" id="IPR013968">
    <property type="entry name" value="PKS_KR"/>
</dbReference>
<dbReference type="InterPro" id="IPR014030">
    <property type="entry name" value="Ketoacyl_synth_N"/>
</dbReference>
<dbReference type="Pfam" id="PF00109">
    <property type="entry name" value="ketoacyl-synt"/>
    <property type="match status" value="3"/>
</dbReference>
<dbReference type="Pfam" id="PF22336">
    <property type="entry name" value="RhiE-like_linker"/>
    <property type="match status" value="2"/>
</dbReference>
<dbReference type="InterPro" id="IPR054514">
    <property type="entry name" value="RhiE-like_linker"/>
</dbReference>
<gene>
    <name evidence="16" type="primary">elaQ</name>
</gene>
<dbReference type="SMART" id="SM00822">
    <property type="entry name" value="PKS_KR"/>
    <property type="match status" value="2"/>
</dbReference>
<dbReference type="CDD" id="cd08953">
    <property type="entry name" value="KR_2_SDR_x"/>
    <property type="match status" value="2"/>
</dbReference>